<dbReference type="InterPro" id="IPR009450">
    <property type="entry name" value="Plno_GlcNAc_GPI2"/>
</dbReference>
<feature type="transmembrane region" description="Helical" evidence="8">
    <location>
        <begin position="172"/>
        <end position="191"/>
    </location>
</feature>
<feature type="transmembrane region" description="Helical" evidence="8">
    <location>
        <begin position="83"/>
        <end position="102"/>
    </location>
</feature>
<proteinExistence type="inferred from homology"/>
<evidence type="ECO:0008006" key="11">
    <source>
        <dbReference type="Google" id="ProtNLM"/>
    </source>
</evidence>
<protein>
    <recommendedName>
        <fullName evidence="11">Phosphatidylinositol N-acetylglucosaminyltransferase</fullName>
    </recommendedName>
</protein>
<evidence type="ECO:0000256" key="7">
    <source>
        <dbReference type="ARBA" id="ARBA00023136"/>
    </source>
</evidence>
<name>S7XTC0_SPRLO</name>
<feature type="transmembrane region" description="Helical" evidence="8">
    <location>
        <begin position="249"/>
        <end position="267"/>
    </location>
</feature>
<keyword evidence="6 8" id="KW-1133">Transmembrane helix</keyword>
<dbReference type="GO" id="GO:0016020">
    <property type="term" value="C:membrane"/>
    <property type="evidence" value="ECO:0007669"/>
    <property type="project" value="UniProtKB-SubCell"/>
</dbReference>
<comment type="similarity">
    <text evidence="3">Belongs to the PIGC family.</text>
</comment>
<dbReference type="GO" id="GO:0006506">
    <property type="term" value="P:GPI anchor biosynthetic process"/>
    <property type="evidence" value="ECO:0007669"/>
    <property type="project" value="UniProtKB-UniPathway"/>
</dbReference>
<dbReference type="AlphaFoldDB" id="S7XTC0"/>
<keyword evidence="10" id="KW-1185">Reference proteome</keyword>
<keyword evidence="5 8" id="KW-0812">Transmembrane</keyword>
<keyword evidence="4" id="KW-0337">GPI-anchor biosynthesis</keyword>
<evidence type="ECO:0000256" key="3">
    <source>
        <dbReference type="ARBA" id="ARBA00008321"/>
    </source>
</evidence>
<evidence type="ECO:0000256" key="1">
    <source>
        <dbReference type="ARBA" id="ARBA00004141"/>
    </source>
</evidence>
<sequence>MLFPSFKILSDRKKIFFLFLTTQMKRIKLYENKISEIKPLTKNTDEIYKKYNILFWDVLFLLFYMYLVIIHFSLFLMLKNNRVAVIDLELIFCMFFSIVIILHTRDSYVFCQSGAISIIIMYSCISHIASLTNEISSDTIYLHYFILNFYYSVDSVSSYLLYHEKSKNSDYVLNKGMGGNICTIMASILLLSRTDNISHSLMIMVLCLFIMISLPYFLLNILELSLKNLIITFFVITCIFSYIIDKLLYRATIIITVVLVIFSYFFVKFFTEYEIKKYTCKNK</sequence>
<comment type="pathway">
    <text evidence="2">Glycolipid biosynthesis; glycosylphosphatidylinositol-anchor biosynthesis.</text>
</comment>
<reference evidence="10" key="1">
    <citation type="journal article" date="2013" name="PLoS Genet.">
        <title>The genome of Spraguea lophii and the basis of host-microsporidian interactions.</title>
        <authorList>
            <person name="Campbell S.E."/>
            <person name="Williams T.A."/>
            <person name="Yousuf A."/>
            <person name="Soanes D.M."/>
            <person name="Paszkiewicz K.H."/>
            <person name="Williams B.A.P."/>
        </authorList>
    </citation>
    <scope>NUCLEOTIDE SEQUENCE [LARGE SCALE GENOMIC DNA]</scope>
    <source>
        <strain evidence="10">42_110</strain>
    </source>
</reference>
<feature type="transmembrane region" description="Helical" evidence="8">
    <location>
        <begin position="226"/>
        <end position="243"/>
    </location>
</feature>
<feature type="transmembrane region" description="Helical" evidence="8">
    <location>
        <begin position="109"/>
        <end position="129"/>
    </location>
</feature>
<evidence type="ECO:0000256" key="4">
    <source>
        <dbReference type="ARBA" id="ARBA00022502"/>
    </source>
</evidence>
<dbReference type="VEuPathDB" id="MicrosporidiaDB:SLOPH_878"/>
<evidence type="ECO:0000313" key="10">
    <source>
        <dbReference type="Proteomes" id="UP000014978"/>
    </source>
</evidence>
<dbReference type="Proteomes" id="UP000014978">
    <property type="component" value="Unassembled WGS sequence"/>
</dbReference>
<dbReference type="InParanoid" id="S7XTC0"/>
<organism evidence="9 10">
    <name type="scientific">Spraguea lophii (strain 42_110)</name>
    <name type="common">Microsporidian parasite</name>
    <dbReference type="NCBI Taxonomy" id="1358809"/>
    <lineage>
        <taxon>Eukaryota</taxon>
        <taxon>Fungi</taxon>
        <taxon>Fungi incertae sedis</taxon>
        <taxon>Microsporidia</taxon>
        <taxon>Spragueidae</taxon>
        <taxon>Spraguea</taxon>
    </lineage>
</organism>
<evidence type="ECO:0000256" key="5">
    <source>
        <dbReference type="ARBA" id="ARBA00022692"/>
    </source>
</evidence>
<dbReference type="Pfam" id="PF06432">
    <property type="entry name" value="GPI2"/>
    <property type="match status" value="1"/>
</dbReference>
<comment type="subcellular location">
    <subcellularLocation>
        <location evidence="1">Membrane</location>
        <topology evidence="1">Multi-pass membrane protein</topology>
    </subcellularLocation>
</comment>
<feature type="transmembrane region" description="Helical" evidence="8">
    <location>
        <begin position="197"/>
        <end position="219"/>
    </location>
</feature>
<evidence type="ECO:0000256" key="8">
    <source>
        <dbReference type="SAM" id="Phobius"/>
    </source>
</evidence>
<evidence type="ECO:0000313" key="9">
    <source>
        <dbReference type="EMBL" id="EPR79138.1"/>
    </source>
</evidence>
<feature type="transmembrane region" description="Helical" evidence="8">
    <location>
        <begin position="53"/>
        <end position="77"/>
    </location>
</feature>
<dbReference type="EMBL" id="ATCN01000388">
    <property type="protein sequence ID" value="EPR79138.1"/>
    <property type="molecule type" value="Genomic_DNA"/>
</dbReference>
<feature type="transmembrane region" description="Helical" evidence="8">
    <location>
        <begin position="141"/>
        <end position="160"/>
    </location>
</feature>
<dbReference type="HOGENOM" id="CLU_984105_0_0_1"/>
<keyword evidence="7 8" id="KW-0472">Membrane</keyword>
<gene>
    <name evidence="9" type="ORF">SLOPH_878</name>
</gene>
<evidence type="ECO:0000256" key="6">
    <source>
        <dbReference type="ARBA" id="ARBA00022989"/>
    </source>
</evidence>
<accession>S7XTC0</accession>
<dbReference type="UniPathway" id="UPA00196"/>
<comment type="caution">
    <text evidence="9">The sequence shown here is derived from an EMBL/GenBank/DDBJ whole genome shotgun (WGS) entry which is preliminary data.</text>
</comment>
<evidence type="ECO:0000256" key="2">
    <source>
        <dbReference type="ARBA" id="ARBA00004687"/>
    </source>
</evidence>